<feature type="domain" description="DSL" evidence="12">
    <location>
        <begin position="124"/>
        <end position="166"/>
    </location>
</feature>
<evidence type="ECO:0000256" key="2">
    <source>
        <dbReference type="ARBA" id="ARBA00022536"/>
    </source>
</evidence>
<feature type="domain" description="EGF-like" evidence="11">
    <location>
        <begin position="237"/>
        <end position="276"/>
    </location>
</feature>
<dbReference type="InterPro" id="IPR013111">
    <property type="entry name" value="EGF_extracell"/>
</dbReference>
<dbReference type="InterPro" id="IPR051022">
    <property type="entry name" value="Notch_Cell-Fate_Det"/>
</dbReference>
<evidence type="ECO:0000313" key="14">
    <source>
        <dbReference type="Proteomes" id="UP000001940"/>
    </source>
</evidence>
<dbReference type="KEGG" id="cel:CELE_F16B12.2"/>
<dbReference type="eggNOG" id="KOG1217">
    <property type="taxonomic scope" value="Eukaryota"/>
</dbReference>
<dbReference type="PROSITE" id="PS51051">
    <property type="entry name" value="DSL"/>
    <property type="match status" value="1"/>
</dbReference>
<dbReference type="AGR" id="WB:WBGene00001106"/>
<keyword evidence="6 7" id="KW-1015">Disulfide bond</keyword>
<feature type="disulfide bond" evidence="7">
    <location>
        <begin position="307"/>
        <end position="316"/>
    </location>
</feature>
<evidence type="ECO:0000256" key="5">
    <source>
        <dbReference type="ARBA" id="ARBA00022782"/>
    </source>
</evidence>
<keyword evidence="3 9" id="KW-0732">Signal</keyword>
<keyword evidence="9" id="KW-0472">Membrane</keyword>
<evidence type="ECO:0000259" key="11">
    <source>
        <dbReference type="PROSITE" id="PS50026"/>
    </source>
</evidence>
<name>Q93519_CAEEL</name>
<comment type="caution">
    <text evidence="7">Lacks conserved residue(s) required for the propagation of feature annotation.</text>
</comment>
<dbReference type="SMR" id="Q93519"/>
<dbReference type="PROSITE" id="PS01186">
    <property type="entry name" value="EGF_2"/>
    <property type="match status" value="1"/>
</dbReference>
<feature type="disulfide bond" evidence="7">
    <location>
        <begin position="189"/>
        <end position="198"/>
    </location>
</feature>
<dbReference type="AlphaFoldDB" id="Q93519"/>
<evidence type="ECO:0000256" key="8">
    <source>
        <dbReference type="PROSITE-ProRule" id="PRU00377"/>
    </source>
</evidence>
<keyword evidence="9" id="KW-0812">Transmembrane</keyword>
<keyword evidence="1 9" id="KW-0217">Developmental protein</keyword>
<dbReference type="OrthoDB" id="5813299at2759"/>
<dbReference type="PhylomeDB" id="Q93519"/>
<organism evidence="13 14">
    <name type="scientific">Caenorhabditis elegans</name>
    <dbReference type="NCBI Taxonomy" id="6239"/>
    <lineage>
        <taxon>Eukaryota</taxon>
        <taxon>Metazoa</taxon>
        <taxon>Ecdysozoa</taxon>
        <taxon>Nematoda</taxon>
        <taxon>Chromadorea</taxon>
        <taxon>Rhabditida</taxon>
        <taxon>Rhabditina</taxon>
        <taxon>Rhabditomorpha</taxon>
        <taxon>Rhabditoidea</taxon>
        <taxon>Rhabditidae</taxon>
        <taxon>Peloderinae</taxon>
        <taxon>Caenorhabditis</taxon>
    </lineage>
</organism>
<dbReference type="FunCoup" id="Q93519">
    <property type="interactions" value="3"/>
</dbReference>
<dbReference type="Gene3D" id="2.10.25.10">
    <property type="entry name" value="Laminin"/>
    <property type="match status" value="3"/>
</dbReference>
<dbReference type="CDD" id="cd00054">
    <property type="entry name" value="EGF_CA"/>
    <property type="match status" value="1"/>
</dbReference>
<dbReference type="Pfam" id="PF01414">
    <property type="entry name" value="DSL"/>
    <property type="match status" value="1"/>
</dbReference>
<sequence>MSLLLLFLFNVFINVRTHGNTEIRIQSGISVYVRVHFCTYSTRCSSPLWKNIIPFEVIPEFPFVFEEYFTRPTLPNVIFTISIYDINDEEPLGLEQIVVPLTRHFSNFTVHTKNDSFLHFAVRNVCDENWRTHSCSIFCKDRSDSKFKCDDDDGYKCAPGYSGPNCDKVDCPFNCHNHGSCEVPGKCMCSQGFFGTYCEYCKPSTTCKHGAVLVNELGCHPYTCRCFEGYAGDNGDKDDVCYYAKPCRHGNCVSNVTVSGGFECICPKAFGGRRCEKRIARWDCSDEGYCQNKGVCSFVDGISRCRCAVGFTGKHCERKTAKTCLKKKCREGFICIIDNKKTGTMPCFNYSKTSSPSGSHARRTFSTS</sequence>
<accession>Q93519</accession>
<feature type="disulfide bond" evidence="8">
    <location>
        <begin position="126"/>
        <end position="135"/>
    </location>
</feature>
<dbReference type="GO" id="GO:0007154">
    <property type="term" value="P:cell communication"/>
    <property type="evidence" value="ECO:0007669"/>
    <property type="project" value="InterPro"/>
</dbReference>
<evidence type="ECO:0000256" key="1">
    <source>
        <dbReference type="ARBA" id="ARBA00022473"/>
    </source>
</evidence>
<evidence type="ECO:0000256" key="4">
    <source>
        <dbReference type="ARBA" id="ARBA00022737"/>
    </source>
</evidence>
<dbReference type="InterPro" id="IPR000742">
    <property type="entry name" value="EGF"/>
</dbReference>
<feature type="chain" id="PRO_5020661454" description="Delta-like protein" evidence="10">
    <location>
        <begin position="20"/>
        <end position="368"/>
    </location>
</feature>
<evidence type="ECO:0000313" key="15">
    <source>
        <dbReference type="WormBase" id="F16B12.2"/>
    </source>
</evidence>
<dbReference type="GO" id="GO:0016020">
    <property type="term" value="C:membrane"/>
    <property type="evidence" value="ECO:0007669"/>
    <property type="project" value="UniProtKB-SubCell"/>
</dbReference>
<keyword evidence="4 9" id="KW-0677">Repeat</keyword>
<dbReference type="PROSITE" id="PS50026">
    <property type="entry name" value="EGF_3"/>
    <property type="match status" value="3"/>
</dbReference>
<dbReference type="GO" id="GO:0030154">
    <property type="term" value="P:cell differentiation"/>
    <property type="evidence" value="ECO:0007669"/>
    <property type="project" value="UniProtKB-KW"/>
</dbReference>
<feature type="disulfide bond" evidence="7">
    <location>
        <begin position="247"/>
        <end position="264"/>
    </location>
</feature>
<dbReference type="GO" id="GO:0005112">
    <property type="term" value="F:Notch binding"/>
    <property type="evidence" value="ECO:0000318"/>
    <property type="project" value="GO_Central"/>
</dbReference>
<dbReference type="EMBL" id="BX284606">
    <property type="protein sequence ID" value="CAB02963.3"/>
    <property type="molecule type" value="Genomic_DNA"/>
</dbReference>
<keyword evidence="2 7" id="KW-0245">EGF-like domain</keyword>
<dbReference type="CTD" id="184563"/>
<feature type="disulfide bond" evidence="7">
    <location>
        <begin position="171"/>
        <end position="181"/>
    </location>
</feature>
<dbReference type="UCSC" id="F16B12.2">
    <property type="organism name" value="c. elegans"/>
</dbReference>
<gene>
    <name evidence="13 15" type="primary">dsl-4</name>
    <name evidence="13" type="ORF">CELE_F16B12.2</name>
    <name evidence="15" type="ORF">F16B12.2</name>
</gene>
<protein>
    <recommendedName>
        <fullName evidence="9">Delta-like protein</fullName>
    </recommendedName>
</protein>
<feature type="disulfide bond" evidence="7">
    <location>
        <begin position="266"/>
        <end position="275"/>
    </location>
</feature>
<comment type="subcellular location">
    <subcellularLocation>
        <location evidence="9">Membrane</location>
        <topology evidence="9">Single-pass type I membrane protein</topology>
    </subcellularLocation>
</comment>
<dbReference type="RefSeq" id="NP_001359594.1">
    <property type="nucleotide sequence ID" value="NM_001373566.1"/>
</dbReference>
<proteinExistence type="predicted"/>
<feature type="domain" description="EGF-like" evidence="11">
    <location>
        <begin position="167"/>
        <end position="199"/>
    </location>
</feature>
<dbReference type="HOGENOM" id="CLU_644413_0_0_1"/>
<dbReference type="Gene3D" id="2.10.25.140">
    <property type="match status" value="1"/>
</dbReference>
<evidence type="ECO:0000313" key="13">
    <source>
        <dbReference type="EMBL" id="CAB02963.3"/>
    </source>
</evidence>
<keyword evidence="5" id="KW-0221">Differentiation</keyword>
<comment type="function">
    <text evidence="9">Putative Notch ligand involved in the mediation of Notch signaling.</text>
</comment>
<feature type="domain" description="EGF-like" evidence="11">
    <location>
        <begin position="280"/>
        <end position="317"/>
    </location>
</feature>
<keyword evidence="9" id="KW-1133">Transmembrane helix</keyword>
<feature type="signal peptide" evidence="10">
    <location>
        <begin position="1"/>
        <end position="19"/>
    </location>
</feature>
<dbReference type="InterPro" id="IPR001774">
    <property type="entry name" value="DSL"/>
</dbReference>
<evidence type="ECO:0000259" key="12">
    <source>
        <dbReference type="PROSITE" id="PS51051"/>
    </source>
</evidence>
<dbReference type="GeneID" id="184563"/>
<evidence type="ECO:0000256" key="10">
    <source>
        <dbReference type="SAM" id="SignalP"/>
    </source>
</evidence>
<feature type="disulfide bond" evidence="8">
    <location>
        <begin position="157"/>
        <end position="166"/>
    </location>
</feature>
<dbReference type="SMART" id="SM00181">
    <property type="entry name" value="EGF"/>
    <property type="match status" value="5"/>
</dbReference>
<reference evidence="13 14" key="1">
    <citation type="journal article" date="1998" name="Science">
        <title>Genome sequence of the nematode C. elegans: a platform for investigating biology.</title>
        <authorList>
            <consortium name="The C. elegans sequencing consortium"/>
            <person name="Sulson J.E."/>
            <person name="Waterston R."/>
        </authorList>
    </citation>
    <scope>NUCLEOTIDE SEQUENCE [LARGE SCALE GENOMIC DNA]</scope>
    <source>
        <strain evidence="13 14">Bristol N2</strain>
    </source>
</reference>
<evidence type="ECO:0000256" key="3">
    <source>
        <dbReference type="ARBA" id="ARBA00022729"/>
    </source>
</evidence>
<dbReference type="SUPFAM" id="SSF57196">
    <property type="entry name" value="EGF/Laminin"/>
    <property type="match status" value="1"/>
</dbReference>
<dbReference type="PANTHER" id="PTHR24049">
    <property type="entry name" value="CRUMBS FAMILY MEMBER"/>
    <property type="match status" value="1"/>
</dbReference>
<keyword evidence="14" id="KW-1185">Reference proteome</keyword>
<dbReference type="STRING" id="6239.F16B12.2.1"/>
<dbReference type="PROSITE" id="PS00022">
    <property type="entry name" value="EGF_1"/>
    <property type="match status" value="3"/>
</dbReference>
<dbReference type="InParanoid" id="Q93519"/>
<dbReference type="WormBase" id="F16B12.2">
    <property type="protein sequence ID" value="CE53358"/>
    <property type="gene ID" value="WBGene00001106"/>
    <property type="gene designation" value="dsl-4"/>
</dbReference>
<dbReference type="PaxDb" id="6239-F16B12.2"/>
<evidence type="ECO:0000256" key="7">
    <source>
        <dbReference type="PROSITE-ProRule" id="PRU00076"/>
    </source>
</evidence>
<dbReference type="Pfam" id="PF07974">
    <property type="entry name" value="EGF_2"/>
    <property type="match status" value="1"/>
</dbReference>
<evidence type="ECO:0000256" key="9">
    <source>
        <dbReference type="RuleBase" id="RU280815"/>
    </source>
</evidence>
<dbReference type="Proteomes" id="UP000001940">
    <property type="component" value="Chromosome X"/>
</dbReference>
<evidence type="ECO:0000256" key="6">
    <source>
        <dbReference type="ARBA" id="ARBA00023157"/>
    </source>
</evidence>
<dbReference type="PANTHER" id="PTHR24049:SF22">
    <property type="entry name" value="DROSOPHILA CRUMBS HOMOLOG"/>
    <property type="match status" value="1"/>
</dbReference>
<dbReference type="SMART" id="SM00051">
    <property type="entry name" value="DSL"/>
    <property type="match status" value="1"/>
</dbReference>